<keyword evidence="2" id="KW-0732">Signal</keyword>
<feature type="signal peptide" evidence="2">
    <location>
        <begin position="1"/>
        <end position="30"/>
    </location>
</feature>
<dbReference type="AlphaFoldDB" id="A0A1F6VRR5"/>
<gene>
    <name evidence="4" type="ORF">A3J61_00895</name>
</gene>
<dbReference type="EMBL" id="MFUC01000007">
    <property type="protein sequence ID" value="OGI72381.1"/>
    <property type="molecule type" value="Genomic_DNA"/>
</dbReference>
<reference evidence="4 5" key="1">
    <citation type="journal article" date="2016" name="Nat. Commun.">
        <title>Thousands of microbial genomes shed light on interconnected biogeochemical processes in an aquifer system.</title>
        <authorList>
            <person name="Anantharaman K."/>
            <person name="Brown C.T."/>
            <person name="Hug L.A."/>
            <person name="Sharon I."/>
            <person name="Castelle C.J."/>
            <person name="Probst A.J."/>
            <person name="Thomas B.C."/>
            <person name="Singh A."/>
            <person name="Wilkins M.J."/>
            <person name="Karaoz U."/>
            <person name="Brodie E.L."/>
            <person name="Williams K.H."/>
            <person name="Hubbard S.S."/>
            <person name="Banfield J.F."/>
        </authorList>
    </citation>
    <scope>NUCLEOTIDE SEQUENCE [LARGE SCALE GENOMIC DNA]</scope>
</reference>
<feature type="chain" id="PRO_5009225734" description="DUF11 domain-containing protein" evidence="2">
    <location>
        <begin position="31"/>
        <end position="538"/>
    </location>
</feature>
<organism evidence="4 5">
    <name type="scientific">Candidatus Nomurabacteria bacterium RIFCSPHIGHO2_02_FULL_38_15</name>
    <dbReference type="NCBI Taxonomy" id="1801752"/>
    <lineage>
        <taxon>Bacteria</taxon>
        <taxon>Candidatus Nomuraibacteriota</taxon>
    </lineage>
</organism>
<comment type="caution">
    <text evidence="4">The sequence shown here is derived from an EMBL/GenBank/DDBJ whole genome shotgun (WGS) entry which is preliminary data.</text>
</comment>
<accession>A0A1F6VRR5</accession>
<dbReference type="STRING" id="1801752.A3J61_00895"/>
<dbReference type="Pfam" id="PF01345">
    <property type="entry name" value="DUF11"/>
    <property type="match status" value="1"/>
</dbReference>
<evidence type="ECO:0000313" key="5">
    <source>
        <dbReference type="Proteomes" id="UP000179686"/>
    </source>
</evidence>
<dbReference type="Proteomes" id="UP000179686">
    <property type="component" value="Unassembled WGS sequence"/>
</dbReference>
<feature type="domain" description="DUF11" evidence="3">
    <location>
        <begin position="361"/>
        <end position="459"/>
    </location>
</feature>
<protein>
    <recommendedName>
        <fullName evidence="3">DUF11 domain-containing protein</fullName>
    </recommendedName>
</protein>
<keyword evidence="1" id="KW-0812">Transmembrane</keyword>
<name>A0A1F6VRR5_9BACT</name>
<keyword evidence="1" id="KW-0472">Membrane</keyword>
<proteinExistence type="predicted"/>
<keyword evidence="1" id="KW-1133">Transmembrane helix</keyword>
<evidence type="ECO:0000259" key="3">
    <source>
        <dbReference type="Pfam" id="PF01345"/>
    </source>
</evidence>
<evidence type="ECO:0000256" key="2">
    <source>
        <dbReference type="SAM" id="SignalP"/>
    </source>
</evidence>
<dbReference type="Gene3D" id="2.60.40.1170">
    <property type="entry name" value="Mu homology domain, subdomain B"/>
    <property type="match status" value="1"/>
</dbReference>
<evidence type="ECO:0000256" key="1">
    <source>
        <dbReference type="SAM" id="Phobius"/>
    </source>
</evidence>
<evidence type="ECO:0000313" key="4">
    <source>
        <dbReference type="EMBL" id="OGI72381.1"/>
    </source>
</evidence>
<dbReference type="InterPro" id="IPR001434">
    <property type="entry name" value="OmcB-like_DUF11"/>
</dbReference>
<sequence length="538" mass="57344">MKNIIKNSIKYLTAFAMAVFVFGLAFNASAQVWVNDIQVLKVAKSGEFAGTNATTENVTSGDFVSVQVYYRAGANVNDAVVRLTGGNSTGGSQIISGGVYSSAGNSIGQVSINGSQPFTLNPVSATWFRNDGMGNRSQVDISGNVNQIANGSGLSLGQITQNLNTQGAIVVKYQVIGQSGPTCYPNCNPVYPPIYPPTCQPYCQPTQTSPSVITNPASYVTETSARLNSNASANGVDSITWYEWGKTVNMTSRTNSQPIGLANNAVVADNLSGLTPGTLYFYRAMVRNAQGIERSGGVETFKTAGTVVVVPPTVRTVVQTIYRNVPVVTTAPQVNLMVANNLVPGLVALRVTDTTLNAGNNINACVGDEFNYEIIYQNVSGKTLTNAVLEIRIPTELEYVKSTNGGTYSNNNRSLVYSLGTLNPGQGGKLFVEVRALSIARGKDSVVTSLSLSYTNPDTLAQEEAIAYVIHNFGDCNVNGTALAFFGGAFLPTTLAGWLLLIILILALVLLARTVYERTRKTGTKTTTYQTTQETRQQ</sequence>
<feature type="transmembrane region" description="Helical" evidence="1">
    <location>
        <begin position="482"/>
        <end position="511"/>
    </location>
</feature>